<feature type="compositionally biased region" description="Polar residues" evidence="1">
    <location>
        <begin position="31"/>
        <end position="43"/>
    </location>
</feature>
<reference evidence="2 3" key="1">
    <citation type="submission" date="2019-03" db="EMBL/GenBank/DDBJ databases">
        <title>First draft genome of Liparis tanakae, snailfish: a comprehensive survey of snailfish specific genes.</title>
        <authorList>
            <person name="Kim W."/>
            <person name="Song I."/>
            <person name="Jeong J.-H."/>
            <person name="Kim D."/>
            <person name="Kim S."/>
            <person name="Ryu S."/>
            <person name="Song J.Y."/>
            <person name="Lee S.K."/>
        </authorList>
    </citation>
    <scope>NUCLEOTIDE SEQUENCE [LARGE SCALE GENOMIC DNA]</scope>
    <source>
        <tissue evidence="2">Muscle</tissue>
    </source>
</reference>
<evidence type="ECO:0000256" key="1">
    <source>
        <dbReference type="SAM" id="MobiDB-lite"/>
    </source>
</evidence>
<evidence type="ECO:0000313" key="3">
    <source>
        <dbReference type="Proteomes" id="UP000314294"/>
    </source>
</evidence>
<protein>
    <submittedName>
        <fullName evidence="2">Uncharacterized protein</fullName>
    </submittedName>
</protein>
<proteinExistence type="predicted"/>
<keyword evidence="3" id="KW-1185">Reference proteome</keyword>
<feature type="compositionally biased region" description="Polar residues" evidence="1">
    <location>
        <begin position="9"/>
        <end position="18"/>
    </location>
</feature>
<feature type="region of interest" description="Disordered" evidence="1">
    <location>
        <begin position="1"/>
        <end position="95"/>
    </location>
</feature>
<dbReference type="Proteomes" id="UP000314294">
    <property type="component" value="Unassembled WGS sequence"/>
</dbReference>
<evidence type="ECO:0000313" key="2">
    <source>
        <dbReference type="EMBL" id="TNN58124.1"/>
    </source>
</evidence>
<gene>
    <name evidence="2" type="ORF">EYF80_031647</name>
</gene>
<accession>A0A4Z2GZV0</accession>
<name>A0A4Z2GZV0_9TELE</name>
<comment type="caution">
    <text evidence="2">The sequence shown here is derived from an EMBL/GenBank/DDBJ whole genome shotgun (WGS) entry which is preliminary data.</text>
</comment>
<dbReference type="AlphaFoldDB" id="A0A4Z2GZV0"/>
<organism evidence="2 3">
    <name type="scientific">Liparis tanakae</name>
    <name type="common">Tanaka's snailfish</name>
    <dbReference type="NCBI Taxonomy" id="230148"/>
    <lineage>
        <taxon>Eukaryota</taxon>
        <taxon>Metazoa</taxon>
        <taxon>Chordata</taxon>
        <taxon>Craniata</taxon>
        <taxon>Vertebrata</taxon>
        <taxon>Euteleostomi</taxon>
        <taxon>Actinopterygii</taxon>
        <taxon>Neopterygii</taxon>
        <taxon>Teleostei</taxon>
        <taxon>Neoteleostei</taxon>
        <taxon>Acanthomorphata</taxon>
        <taxon>Eupercaria</taxon>
        <taxon>Perciformes</taxon>
        <taxon>Cottioidei</taxon>
        <taxon>Cottales</taxon>
        <taxon>Liparidae</taxon>
        <taxon>Liparis</taxon>
    </lineage>
</organism>
<dbReference type="EMBL" id="SRLO01000388">
    <property type="protein sequence ID" value="TNN58124.1"/>
    <property type="molecule type" value="Genomic_DNA"/>
</dbReference>
<sequence>MTPVHWQRHQSNNTSPKATTPVHWQRRQSKGNDTSSLATTPVQRQRHQFIGNDTSPKKNHRMTLNKDKHFPELALQPSDPLTPKPGELRTPPTGR</sequence>